<dbReference type="InterPro" id="IPR036390">
    <property type="entry name" value="WH_DNA-bd_sf"/>
</dbReference>
<keyword evidence="4" id="KW-0804">Transcription</keyword>
<comment type="similarity">
    <text evidence="1">Belongs to the BlaI transcriptional regulatory family.</text>
</comment>
<proteinExistence type="inferred from homology"/>
<reference evidence="5 6" key="1">
    <citation type="journal article" date="2016" name="Nat. Commun.">
        <title>Thousands of microbial genomes shed light on interconnected biogeochemical processes in an aquifer system.</title>
        <authorList>
            <person name="Anantharaman K."/>
            <person name="Brown C.T."/>
            <person name="Hug L.A."/>
            <person name="Sharon I."/>
            <person name="Castelle C.J."/>
            <person name="Probst A.J."/>
            <person name="Thomas B.C."/>
            <person name="Singh A."/>
            <person name="Wilkins M.J."/>
            <person name="Karaoz U."/>
            <person name="Brodie E.L."/>
            <person name="Williams K.H."/>
            <person name="Hubbard S.S."/>
            <person name="Banfield J.F."/>
        </authorList>
    </citation>
    <scope>NUCLEOTIDE SEQUENCE [LARGE SCALE GENOMIC DNA]</scope>
</reference>
<evidence type="ECO:0000256" key="4">
    <source>
        <dbReference type="ARBA" id="ARBA00023163"/>
    </source>
</evidence>
<dbReference type="GO" id="GO:0045892">
    <property type="term" value="P:negative regulation of DNA-templated transcription"/>
    <property type="evidence" value="ECO:0007669"/>
    <property type="project" value="InterPro"/>
</dbReference>
<organism evidence="5 6">
    <name type="scientific">Candidatus Roizmanbacteria bacterium RIFCSPLOWO2_01_FULL_37_16</name>
    <dbReference type="NCBI Taxonomy" id="1802058"/>
    <lineage>
        <taxon>Bacteria</taxon>
        <taxon>Candidatus Roizmaniibacteriota</taxon>
    </lineage>
</organism>
<dbReference type="AlphaFoldDB" id="A0A1F7INF6"/>
<gene>
    <name evidence="5" type="ORF">A3B40_00140</name>
</gene>
<dbReference type="Pfam" id="PF03965">
    <property type="entry name" value="Penicillinase_R"/>
    <property type="match status" value="1"/>
</dbReference>
<sequence length="121" mass="14377">MKTRSLGELEQQVMNIVWRSRGCSTREIVDEIRKKRSIAYTTIATILQRLYGKELVDRKIHQQGYWYFPRISKESYIKNLATSFLRKITYSYGDVAITSFAESLDHLPRKKKKYLLQLLKK</sequence>
<dbReference type="InterPro" id="IPR005650">
    <property type="entry name" value="BlaI_family"/>
</dbReference>
<dbReference type="Proteomes" id="UP000178040">
    <property type="component" value="Unassembled WGS sequence"/>
</dbReference>
<evidence type="ECO:0000313" key="6">
    <source>
        <dbReference type="Proteomes" id="UP000178040"/>
    </source>
</evidence>
<accession>A0A1F7INF6</accession>
<protein>
    <recommendedName>
        <fullName evidence="7">CopY family transcriptional regulator</fullName>
    </recommendedName>
</protein>
<dbReference type="Gene3D" id="1.10.10.10">
    <property type="entry name" value="Winged helix-like DNA-binding domain superfamily/Winged helix DNA-binding domain"/>
    <property type="match status" value="1"/>
</dbReference>
<dbReference type="InterPro" id="IPR036388">
    <property type="entry name" value="WH-like_DNA-bd_sf"/>
</dbReference>
<dbReference type="GO" id="GO:0003677">
    <property type="term" value="F:DNA binding"/>
    <property type="evidence" value="ECO:0007669"/>
    <property type="project" value="UniProtKB-KW"/>
</dbReference>
<evidence type="ECO:0000256" key="3">
    <source>
        <dbReference type="ARBA" id="ARBA00023125"/>
    </source>
</evidence>
<dbReference type="EMBL" id="MGAI01000019">
    <property type="protein sequence ID" value="OGK44925.1"/>
    <property type="molecule type" value="Genomic_DNA"/>
</dbReference>
<evidence type="ECO:0000256" key="1">
    <source>
        <dbReference type="ARBA" id="ARBA00011046"/>
    </source>
</evidence>
<comment type="caution">
    <text evidence="5">The sequence shown here is derived from an EMBL/GenBank/DDBJ whole genome shotgun (WGS) entry which is preliminary data.</text>
</comment>
<dbReference type="SUPFAM" id="SSF46785">
    <property type="entry name" value="Winged helix' DNA-binding domain"/>
    <property type="match status" value="1"/>
</dbReference>
<dbReference type="PIRSF" id="PIRSF019455">
    <property type="entry name" value="CopR_AtkY"/>
    <property type="match status" value="1"/>
</dbReference>
<keyword evidence="2" id="KW-0805">Transcription regulation</keyword>
<name>A0A1F7INF6_9BACT</name>
<evidence type="ECO:0000313" key="5">
    <source>
        <dbReference type="EMBL" id="OGK44925.1"/>
    </source>
</evidence>
<evidence type="ECO:0000256" key="2">
    <source>
        <dbReference type="ARBA" id="ARBA00023015"/>
    </source>
</evidence>
<keyword evidence="3" id="KW-0238">DNA-binding</keyword>
<evidence type="ECO:0008006" key="7">
    <source>
        <dbReference type="Google" id="ProtNLM"/>
    </source>
</evidence>